<reference evidence="3 4" key="1">
    <citation type="submission" date="2021-02" db="EMBL/GenBank/DDBJ databases">
        <title>Alicyclobacillus curvatus sp. nov. and Alicyclobacillus mengziensis sp. nov., two acidophilic bacteria isolated from acid mine drainage.</title>
        <authorList>
            <person name="Huang Y."/>
        </authorList>
    </citation>
    <scope>NUCLEOTIDE SEQUENCE [LARGE SCALE GENOMIC DNA]</scope>
    <source>
        <strain evidence="3 4">S30H14</strain>
    </source>
</reference>
<dbReference type="InterPro" id="IPR050483">
    <property type="entry name" value="CoA-transferase_III_domain"/>
</dbReference>
<evidence type="ECO:0000256" key="1">
    <source>
        <dbReference type="ARBA" id="ARBA00022679"/>
    </source>
</evidence>
<dbReference type="Gene3D" id="3.40.50.10540">
    <property type="entry name" value="Crotonobetainyl-coa:carnitine coa-transferase, domain 1"/>
    <property type="match status" value="1"/>
</dbReference>
<keyword evidence="1 3" id="KW-0808">Transferase</keyword>
<feature type="compositionally biased region" description="Polar residues" evidence="2">
    <location>
        <begin position="20"/>
        <end position="30"/>
    </location>
</feature>
<dbReference type="InterPro" id="IPR003673">
    <property type="entry name" value="CoA-Trfase_fam_III"/>
</dbReference>
<proteinExistence type="predicted"/>
<dbReference type="EMBL" id="CP071182">
    <property type="protein sequence ID" value="QSO47038.1"/>
    <property type="molecule type" value="Genomic_DNA"/>
</dbReference>
<evidence type="ECO:0000256" key="2">
    <source>
        <dbReference type="SAM" id="MobiDB-lite"/>
    </source>
</evidence>
<dbReference type="PANTHER" id="PTHR48207">
    <property type="entry name" value="SUCCINATE--HYDROXYMETHYLGLUTARATE COA-TRANSFERASE"/>
    <property type="match status" value="1"/>
</dbReference>
<sequence length="423" mass="45960">MTDERKHETTDERITDETTPCTPSKSSQGNKPLAGIKILDLSRVLSGPFCTMLLADMGADVIKVEPPSGDETRTWGPPFQNGESAYFMSINRNKRAICLNLTSEAGQKIAHELANHADVVIENFRPGKAAKLAVDYDTLSQLQPNLIYCSISGFGQDSPLVDRPGYDFIAQAMAGLMSLTGEPEGEPMKAGVPTADLVTGLYAAISILAALHKRDATGEGSYIDISLFDSQLSLAAQVAANYLVSGHAPRRYGNAHPNIVPYQSFRTKDGSIAVAVGNNQQFDRFCQALGHPDLSSDSRFATNGLRNTNREELTHLLTEVFATESTELWVQRLNQAEIPNGPIQSLPQVLGMEHVTARNLIWQTNHPVTGDLRMLGNPMKFRGTTLGVALPPPCLGEHTDPILREIGLSNDDIQKLRQSGVVS</sequence>
<dbReference type="Gene3D" id="3.30.1540.10">
    <property type="entry name" value="formyl-coa transferase, domain 3"/>
    <property type="match status" value="1"/>
</dbReference>
<name>A0A9X7VXW0_9BACL</name>
<evidence type="ECO:0000313" key="3">
    <source>
        <dbReference type="EMBL" id="QSO47038.1"/>
    </source>
</evidence>
<dbReference type="RefSeq" id="WP_206656402.1">
    <property type="nucleotide sequence ID" value="NZ_CP071182.1"/>
</dbReference>
<evidence type="ECO:0000313" key="4">
    <source>
        <dbReference type="Proteomes" id="UP000663505"/>
    </source>
</evidence>
<feature type="region of interest" description="Disordered" evidence="2">
    <location>
        <begin position="1"/>
        <end position="32"/>
    </location>
</feature>
<protein>
    <submittedName>
        <fullName evidence="3">CoA transferase</fullName>
    </submittedName>
</protein>
<dbReference type="SUPFAM" id="SSF89796">
    <property type="entry name" value="CoA-transferase family III (CaiB/BaiF)"/>
    <property type="match status" value="1"/>
</dbReference>
<dbReference type="InterPro" id="IPR044855">
    <property type="entry name" value="CoA-Trfase_III_dom3_sf"/>
</dbReference>
<feature type="compositionally biased region" description="Basic and acidic residues" evidence="2">
    <location>
        <begin position="1"/>
        <end position="16"/>
    </location>
</feature>
<dbReference type="Proteomes" id="UP000663505">
    <property type="component" value="Chromosome"/>
</dbReference>
<keyword evidence="4" id="KW-1185">Reference proteome</keyword>
<gene>
    <name evidence="3" type="ORF">JZ786_21920</name>
</gene>
<dbReference type="PANTHER" id="PTHR48207:SF3">
    <property type="entry name" value="SUCCINATE--HYDROXYMETHYLGLUTARATE COA-TRANSFERASE"/>
    <property type="match status" value="1"/>
</dbReference>
<dbReference type="KEGG" id="afx:JZ786_21920"/>
<organism evidence="3 4">
    <name type="scientific">Alicyclobacillus mengziensis</name>
    <dbReference type="NCBI Taxonomy" id="2931921"/>
    <lineage>
        <taxon>Bacteria</taxon>
        <taxon>Bacillati</taxon>
        <taxon>Bacillota</taxon>
        <taxon>Bacilli</taxon>
        <taxon>Bacillales</taxon>
        <taxon>Alicyclobacillaceae</taxon>
        <taxon>Alicyclobacillus</taxon>
    </lineage>
</organism>
<dbReference type="Pfam" id="PF02515">
    <property type="entry name" value="CoA_transf_3"/>
    <property type="match status" value="1"/>
</dbReference>
<dbReference type="GO" id="GO:0008410">
    <property type="term" value="F:CoA-transferase activity"/>
    <property type="evidence" value="ECO:0007669"/>
    <property type="project" value="TreeGrafter"/>
</dbReference>
<accession>A0A9X7VXW0</accession>
<dbReference type="AlphaFoldDB" id="A0A9X7VXW0"/>
<dbReference type="InterPro" id="IPR023606">
    <property type="entry name" value="CoA-Trfase_III_dom_1_sf"/>
</dbReference>